<accession>A0A9N7NLI6</accession>
<comment type="caution">
    <text evidence="2">The sequence shown here is derived from an EMBL/GenBank/DDBJ whole genome shotgun (WGS) entry which is preliminary data.</text>
</comment>
<keyword evidence="3" id="KW-1185">Reference proteome</keyword>
<dbReference type="AlphaFoldDB" id="A0A9N7NLI6"/>
<sequence length="97" mass="10809">QKAGTLAKHAAAVRAERTSIACRQGARWTRGWVNRTRGPRCSGARAQKDRATGQHARASPQSSRNADSRAGRTRALRRKKRRRAQHAGWATRARKGR</sequence>
<name>A0A9N7NLI6_STRHE</name>
<dbReference type="Proteomes" id="UP001153555">
    <property type="component" value="Unassembled WGS sequence"/>
</dbReference>
<feature type="non-terminal residue" evidence="2">
    <location>
        <position position="1"/>
    </location>
</feature>
<evidence type="ECO:0000256" key="1">
    <source>
        <dbReference type="SAM" id="MobiDB-lite"/>
    </source>
</evidence>
<feature type="region of interest" description="Disordered" evidence="1">
    <location>
        <begin position="33"/>
        <end position="97"/>
    </location>
</feature>
<evidence type="ECO:0000313" key="2">
    <source>
        <dbReference type="EMBL" id="CAA0831302.1"/>
    </source>
</evidence>
<proteinExistence type="predicted"/>
<feature type="non-terminal residue" evidence="2">
    <location>
        <position position="97"/>
    </location>
</feature>
<reference evidence="2" key="1">
    <citation type="submission" date="2019-12" db="EMBL/GenBank/DDBJ databases">
        <authorList>
            <person name="Scholes J."/>
        </authorList>
    </citation>
    <scope>NUCLEOTIDE SEQUENCE</scope>
</reference>
<protein>
    <submittedName>
        <fullName evidence="2">Uncharacterized protein</fullName>
    </submittedName>
</protein>
<dbReference type="EMBL" id="CACSLK010027831">
    <property type="protein sequence ID" value="CAA0831302.1"/>
    <property type="molecule type" value="Genomic_DNA"/>
</dbReference>
<organism evidence="2 3">
    <name type="scientific">Striga hermonthica</name>
    <name type="common">Purple witchweed</name>
    <name type="synonym">Buchnera hermonthica</name>
    <dbReference type="NCBI Taxonomy" id="68872"/>
    <lineage>
        <taxon>Eukaryota</taxon>
        <taxon>Viridiplantae</taxon>
        <taxon>Streptophyta</taxon>
        <taxon>Embryophyta</taxon>
        <taxon>Tracheophyta</taxon>
        <taxon>Spermatophyta</taxon>
        <taxon>Magnoliopsida</taxon>
        <taxon>eudicotyledons</taxon>
        <taxon>Gunneridae</taxon>
        <taxon>Pentapetalae</taxon>
        <taxon>asterids</taxon>
        <taxon>lamiids</taxon>
        <taxon>Lamiales</taxon>
        <taxon>Orobanchaceae</taxon>
        <taxon>Buchnereae</taxon>
        <taxon>Striga</taxon>
    </lineage>
</organism>
<evidence type="ECO:0000313" key="3">
    <source>
        <dbReference type="Proteomes" id="UP001153555"/>
    </source>
</evidence>
<gene>
    <name evidence="2" type="ORF">SHERM_26680</name>
</gene>
<feature type="compositionally biased region" description="Basic residues" evidence="1">
    <location>
        <begin position="71"/>
        <end position="85"/>
    </location>
</feature>